<dbReference type="GO" id="GO:0019563">
    <property type="term" value="P:glycerol catabolic process"/>
    <property type="evidence" value="ECO:0007669"/>
    <property type="project" value="TreeGrafter"/>
</dbReference>
<keyword evidence="3 4" id="KW-0413">Isomerase</keyword>
<evidence type="ECO:0000256" key="1">
    <source>
        <dbReference type="ARBA" id="ARBA00007422"/>
    </source>
</evidence>
<gene>
    <name evidence="5" type="primary">TPI1</name>
    <name evidence="5" type="ORF">AWJ20_2311</name>
</gene>
<comment type="pathway">
    <text evidence="4">Carbohydrate degradation; glycolysis; D-glyceraldehyde 3-phosphate from glycerone phosphate: step 1/1.</text>
</comment>
<dbReference type="CDD" id="cd00311">
    <property type="entry name" value="TIM"/>
    <property type="match status" value="1"/>
</dbReference>
<dbReference type="PANTHER" id="PTHR21139:SF2">
    <property type="entry name" value="TRIOSEPHOSPHATE ISOMERASE"/>
    <property type="match status" value="1"/>
</dbReference>
<dbReference type="KEGG" id="slb:AWJ20_2311"/>
<dbReference type="Pfam" id="PF00121">
    <property type="entry name" value="TIM"/>
    <property type="match status" value="1"/>
</dbReference>
<dbReference type="GO" id="GO:0004807">
    <property type="term" value="F:triose-phosphate isomerase activity"/>
    <property type="evidence" value="ECO:0007669"/>
    <property type="project" value="UniProtKB-EC"/>
</dbReference>
<dbReference type="InterPro" id="IPR035990">
    <property type="entry name" value="TIM_sf"/>
</dbReference>
<dbReference type="UniPathway" id="UPA00138"/>
<dbReference type="PANTHER" id="PTHR21139">
    <property type="entry name" value="TRIOSEPHOSPHATE ISOMERASE"/>
    <property type="match status" value="1"/>
</dbReference>
<accession>A0A167F1J3</accession>
<comment type="catalytic activity">
    <reaction evidence="4">
        <text>D-glyceraldehyde 3-phosphate = dihydroxyacetone phosphate</text>
        <dbReference type="Rhea" id="RHEA:18585"/>
        <dbReference type="ChEBI" id="CHEBI:57642"/>
        <dbReference type="ChEBI" id="CHEBI:59776"/>
        <dbReference type="EC" id="5.3.1.1"/>
    </reaction>
</comment>
<proteinExistence type="inferred from homology"/>
<dbReference type="GO" id="GO:0006094">
    <property type="term" value="P:gluconeogenesis"/>
    <property type="evidence" value="ECO:0007669"/>
    <property type="project" value="UniProtKB-UniPathway"/>
</dbReference>
<organism evidence="5 6">
    <name type="scientific">Sugiyamaella lignohabitans</name>
    <dbReference type="NCBI Taxonomy" id="796027"/>
    <lineage>
        <taxon>Eukaryota</taxon>
        <taxon>Fungi</taxon>
        <taxon>Dikarya</taxon>
        <taxon>Ascomycota</taxon>
        <taxon>Saccharomycotina</taxon>
        <taxon>Dipodascomycetes</taxon>
        <taxon>Dipodascales</taxon>
        <taxon>Trichomonascaceae</taxon>
        <taxon>Sugiyamaella</taxon>
    </lineage>
</organism>
<name>A0A167F1J3_9ASCO</name>
<protein>
    <recommendedName>
        <fullName evidence="4">Triosephosphate isomerase</fullName>
        <ecNumber evidence="4">5.3.1.1</ecNumber>
    </recommendedName>
</protein>
<dbReference type="GO" id="GO:0006096">
    <property type="term" value="P:glycolytic process"/>
    <property type="evidence" value="ECO:0007669"/>
    <property type="project" value="UniProtKB-UniPathway"/>
</dbReference>
<evidence type="ECO:0000256" key="3">
    <source>
        <dbReference type="ARBA" id="ARBA00023235"/>
    </source>
</evidence>
<sequence>MPVIGVSLKTYMSIKDTVSFFEELKSIVATSKDAGVEFFVAPDMVSLGKIGAYIQENGRRDDYPQLAAQDCFWEDRGAYTGSVSPKSLKELGVQIVEVGHAERRAIFGETDEIVAKKAEAAFRNGLVPLLCVGEKVHDTVENAIDACVTQLRAVTNVISPDCPLLVAYEPVWAIGKEKPADSEYVRGVATGIKKELAGRVGKSRVLYGGSAGPGGLFQSLYPCVDGLFLGRFGHKPANVKAVLSEVIQAAQSGAK</sequence>
<comment type="similarity">
    <text evidence="1 4">Belongs to the triosephosphate isomerase family.</text>
</comment>
<evidence type="ECO:0000313" key="6">
    <source>
        <dbReference type="Proteomes" id="UP000189580"/>
    </source>
</evidence>
<dbReference type="GeneID" id="30034209"/>
<dbReference type="UniPathway" id="UPA00109">
    <property type="reaction ID" value="UER00189"/>
</dbReference>
<dbReference type="Proteomes" id="UP000189580">
    <property type="component" value="Chromosome b"/>
</dbReference>
<dbReference type="GO" id="GO:0046166">
    <property type="term" value="P:glyceraldehyde-3-phosphate biosynthetic process"/>
    <property type="evidence" value="ECO:0007669"/>
    <property type="project" value="TreeGrafter"/>
</dbReference>
<evidence type="ECO:0000256" key="2">
    <source>
        <dbReference type="ARBA" id="ARBA00011738"/>
    </source>
</evidence>
<comment type="pathway">
    <text evidence="4">Carbohydrate biosynthesis; gluconeogenesis.</text>
</comment>
<dbReference type="SUPFAM" id="SSF51351">
    <property type="entry name" value="Triosephosphate isomerase (TIM)"/>
    <property type="match status" value="1"/>
</dbReference>
<dbReference type="EMBL" id="CP014503">
    <property type="protein sequence ID" value="ANB14706.1"/>
    <property type="molecule type" value="Genomic_DNA"/>
</dbReference>
<evidence type="ECO:0000313" key="5">
    <source>
        <dbReference type="EMBL" id="ANB14706.1"/>
    </source>
</evidence>
<reference evidence="5 6" key="1">
    <citation type="submission" date="2016-02" db="EMBL/GenBank/DDBJ databases">
        <title>Complete genome sequence and transcriptome regulation of the pentose utilising yeast Sugiyamaella lignohabitans.</title>
        <authorList>
            <person name="Bellasio M."/>
            <person name="Peymann A."/>
            <person name="Valli M."/>
            <person name="Sipitzky M."/>
            <person name="Graf A."/>
            <person name="Sauer M."/>
            <person name="Marx H."/>
            <person name="Mattanovich D."/>
        </authorList>
    </citation>
    <scope>NUCLEOTIDE SEQUENCE [LARGE SCALE GENOMIC DNA]</scope>
    <source>
        <strain evidence="5 6">CBS 10342</strain>
    </source>
</reference>
<dbReference type="AlphaFoldDB" id="A0A167F1J3"/>
<dbReference type="InterPro" id="IPR000652">
    <property type="entry name" value="Triosephosphate_isomerase"/>
</dbReference>
<dbReference type="GO" id="GO:0005829">
    <property type="term" value="C:cytosol"/>
    <property type="evidence" value="ECO:0007669"/>
    <property type="project" value="TreeGrafter"/>
</dbReference>
<dbReference type="Gene3D" id="3.20.20.70">
    <property type="entry name" value="Aldolase class I"/>
    <property type="match status" value="1"/>
</dbReference>
<keyword evidence="4" id="KW-0312">Gluconeogenesis</keyword>
<dbReference type="PROSITE" id="PS51440">
    <property type="entry name" value="TIM_2"/>
    <property type="match status" value="1"/>
</dbReference>
<dbReference type="InterPro" id="IPR013785">
    <property type="entry name" value="Aldolase_TIM"/>
</dbReference>
<keyword evidence="6" id="KW-1185">Reference proteome</keyword>
<dbReference type="EC" id="5.3.1.1" evidence="4"/>
<comment type="subunit">
    <text evidence="2">Homodimer.</text>
</comment>
<evidence type="ECO:0000256" key="4">
    <source>
        <dbReference type="RuleBase" id="RU363013"/>
    </source>
</evidence>
<dbReference type="RefSeq" id="XP_018737183.1">
    <property type="nucleotide sequence ID" value="XM_018879250.1"/>
</dbReference>
<keyword evidence="4" id="KW-0324">Glycolysis</keyword>
<dbReference type="OrthoDB" id="6715177at2759"/>